<dbReference type="PANTHER" id="PTHR45985">
    <property type="match status" value="1"/>
</dbReference>
<protein>
    <recommendedName>
        <fullName evidence="4">NodB homology domain-containing protein</fullName>
    </recommendedName>
</protein>
<dbReference type="AlphaFoldDB" id="A0A9J6FB56"/>
<dbReference type="EMBL" id="JABSTR010000001">
    <property type="protein sequence ID" value="KAH9359943.1"/>
    <property type="molecule type" value="Genomic_DNA"/>
</dbReference>
<keyword evidence="3" id="KW-1185">Reference proteome</keyword>
<dbReference type="VEuPathDB" id="VectorBase:HLOH_056639"/>
<feature type="chain" id="PRO_5039938836" description="NodB homology domain-containing protein" evidence="1">
    <location>
        <begin position="21"/>
        <end position="123"/>
    </location>
</feature>
<evidence type="ECO:0000256" key="1">
    <source>
        <dbReference type="SAM" id="SignalP"/>
    </source>
</evidence>
<dbReference type="Proteomes" id="UP000821853">
    <property type="component" value="Chromosome 1"/>
</dbReference>
<dbReference type="OrthoDB" id="504708at2759"/>
<comment type="caution">
    <text evidence="2">The sequence shown here is derived from an EMBL/GenBank/DDBJ whole genome shotgun (WGS) entry which is preliminary data.</text>
</comment>
<evidence type="ECO:0000313" key="3">
    <source>
        <dbReference type="Proteomes" id="UP000821853"/>
    </source>
</evidence>
<dbReference type="OMA" id="NECTCIS"/>
<evidence type="ECO:0008006" key="4">
    <source>
        <dbReference type="Google" id="ProtNLM"/>
    </source>
</evidence>
<keyword evidence="1" id="KW-0732">Signal</keyword>
<reference evidence="2 3" key="1">
    <citation type="journal article" date="2020" name="Cell">
        <title>Large-Scale Comparative Analyses of Tick Genomes Elucidate Their Genetic Diversity and Vector Capacities.</title>
        <authorList>
            <consortium name="Tick Genome and Microbiome Consortium (TIGMIC)"/>
            <person name="Jia N."/>
            <person name="Wang J."/>
            <person name="Shi W."/>
            <person name="Du L."/>
            <person name="Sun Y."/>
            <person name="Zhan W."/>
            <person name="Jiang J.F."/>
            <person name="Wang Q."/>
            <person name="Zhang B."/>
            <person name="Ji P."/>
            <person name="Bell-Sakyi L."/>
            <person name="Cui X.M."/>
            <person name="Yuan T.T."/>
            <person name="Jiang B.G."/>
            <person name="Yang W.F."/>
            <person name="Lam T.T."/>
            <person name="Chang Q.C."/>
            <person name="Ding S.J."/>
            <person name="Wang X.J."/>
            <person name="Zhu J.G."/>
            <person name="Ruan X.D."/>
            <person name="Zhao L."/>
            <person name="Wei J.T."/>
            <person name="Ye R.Z."/>
            <person name="Que T.C."/>
            <person name="Du C.H."/>
            <person name="Zhou Y.H."/>
            <person name="Cheng J.X."/>
            <person name="Dai P.F."/>
            <person name="Guo W.B."/>
            <person name="Han X.H."/>
            <person name="Huang E.J."/>
            <person name="Li L.F."/>
            <person name="Wei W."/>
            <person name="Gao Y.C."/>
            <person name="Liu J.Z."/>
            <person name="Shao H.Z."/>
            <person name="Wang X."/>
            <person name="Wang C.C."/>
            <person name="Yang T.C."/>
            <person name="Huo Q.B."/>
            <person name="Li W."/>
            <person name="Chen H.Y."/>
            <person name="Chen S.E."/>
            <person name="Zhou L.G."/>
            <person name="Ni X.B."/>
            <person name="Tian J.H."/>
            <person name="Sheng Y."/>
            <person name="Liu T."/>
            <person name="Pan Y.S."/>
            <person name="Xia L.Y."/>
            <person name="Li J."/>
            <person name="Zhao F."/>
            <person name="Cao W.C."/>
        </authorList>
    </citation>
    <scope>NUCLEOTIDE SEQUENCE [LARGE SCALE GENOMIC DNA]</scope>
    <source>
        <strain evidence="2">HaeL-2018</strain>
    </source>
</reference>
<feature type="signal peptide" evidence="1">
    <location>
        <begin position="1"/>
        <end position="20"/>
    </location>
</feature>
<evidence type="ECO:0000313" key="2">
    <source>
        <dbReference type="EMBL" id="KAH9359943.1"/>
    </source>
</evidence>
<proteinExistence type="predicted"/>
<gene>
    <name evidence="2" type="ORF">HPB48_005771</name>
</gene>
<dbReference type="InterPro" id="IPR011330">
    <property type="entry name" value="Glyco_hydro/deAcase_b/a-brl"/>
</dbReference>
<accession>A0A9J6FB56</accession>
<dbReference type="PANTHER" id="PTHR45985:SF8">
    <property type="entry name" value="CHITIN DEACETYLASE-LIKE 9, ISOFORM A"/>
    <property type="match status" value="1"/>
</dbReference>
<sequence length="123" mass="13640">MATAVSVSLWLFCLYCSCEATGRTECDPTTCRPDNECTCISRQPPGNLSVLEMPQFVMLSFDDAINEDNVDFYRRLLAPGRRRNRASGCNVAATFFVSAGYTDYSFVHELHSVGSEIALHSIT</sequence>
<dbReference type="SUPFAM" id="SSF88713">
    <property type="entry name" value="Glycoside hydrolase/deacetylase"/>
    <property type="match status" value="1"/>
</dbReference>
<organism evidence="2 3">
    <name type="scientific">Haemaphysalis longicornis</name>
    <name type="common">Bush tick</name>
    <dbReference type="NCBI Taxonomy" id="44386"/>
    <lineage>
        <taxon>Eukaryota</taxon>
        <taxon>Metazoa</taxon>
        <taxon>Ecdysozoa</taxon>
        <taxon>Arthropoda</taxon>
        <taxon>Chelicerata</taxon>
        <taxon>Arachnida</taxon>
        <taxon>Acari</taxon>
        <taxon>Parasitiformes</taxon>
        <taxon>Ixodida</taxon>
        <taxon>Ixodoidea</taxon>
        <taxon>Ixodidae</taxon>
        <taxon>Haemaphysalinae</taxon>
        <taxon>Haemaphysalis</taxon>
    </lineage>
</organism>
<name>A0A9J6FB56_HAELO</name>
<dbReference type="InterPro" id="IPR052740">
    <property type="entry name" value="CE4"/>
</dbReference>
<dbReference type="GO" id="GO:0005975">
    <property type="term" value="P:carbohydrate metabolic process"/>
    <property type="evidence" value="ECO:0007669"/>
    <property type="project" value="InterPro"/>
</dbReference>